<keyword evidence="4" id="KW-1185">Reference proteome</keyword>
<evidence type="ECO:0000313" key="4">
    <source>
        <dbReference type="Proteomes" id="UP001344888"/>
    </source>
</evidence>
<dbReference type="InterPro" id="IPR012867">
    <property type="entry name" value="DUF1648"/>
</dbReference>
<keyword evidence="1" id="KW-0472">Membrane</keyword>
<feature type="transmembrane region" description="Helical" evidence="1">
    <location>
        <begin position="20"/>
        <end position="41"/>
    </location>
</feature>
<proteinExistence type="predicted"/>
<reference evidence="3 4" key="1">
    <citation type="submission" date="2023-03" db="EMBL/GenBank/DDBJ databases">
        <title>Bacillus Genome Sequencing.</title>
        <authorList>
            <person name="Dunlap C."/>
        </authorList>
    </citation>
    <scope>NUCLEOTIDE SEQUENCE [LARGE SCALE GENOMIC DNA]</scope>
    <source>
        <strain evidence="3 4">B-59205</strain>
    </source>
</reference>
<comment type="caution">
    <text evidence="3">The sequence shown here is derived from an EMBL/GenBank/DDBJ whole genome shotgun (WGS) entry which is preliminary data.</text>
</comment>
<accession>A0AAW9NTX3</accession>
<feature type="domain" description="DUF1648" evidence="2">
    <location>
        <begin position="29"/>
        <end position="73"/>
    </location>
</feature>
<feature type="transmembrane region" description="Helical" evidence="1">
    <location>
        <begin position="140"/>
        <end position="162"/>
    </location>
</feature>
<feature type="transmembrane region" description="Helical" evidence="1">
    <location>
        <begin position="114"/>
        <end position="134"/>
    </location>
</feature>
<dbReference type="EMBL" id="JARSFG010000010">
    <property type="protein sequence ID" value="MEC1178196.1"/>
    <property type="molecule type" value="Genomic_DNA"/>
</dbReference>
<keyword evidence="1" id="KW-1133">Transmembrane helix</keyword>
<organism evidence="3 4">
    <name type="scientific">Metasolibacillus meyeri</name>
    <dbReference type="NCBI Taxonomy" id="1071052"/>
    <lineage>
        <taxon>Bacteria</taxon>
        <taxon>Bacillati</taxon>
        <taxon>Bacillota</taxon>
        <taxon>Bacilli</taxon>
        <taxon>Bacillales</taxon>
        <taxon>Caryophanaceae</taxon>
        <taxon>Metasolibacillus</taxon>
    </lineage>
</organism>
<evidence type="ECO:0000256" key="1">
    <source>
        <dbReference type="SAM" id="Phobius"/>
    </source>
</evidence>
<protein>
    <submittedName>
        <fullName evidence="3">DUF1648 domain-containing protein</fullName>
    </submittedName>
</protein>
<dbReference type="Proteomes" id="UP001344888">
    <property type="component" value="Unassembled WGS sequence"/>
</dbReference>
<dbReference type="RefSeq" id="WP_193768882.1">
    <property type="nucleotide sequence ID" value="NZ_JARSFG010000010.1"/>
</dbReference>
<keyword evidence="1" id="KW-0812">Transmembrane</keyword>
<dbReference type="AlphaFoldDB" id="A0AAW9NTX3"/>
<name>A0AAW9NTX3_9BACL</name>
<evidence type="ECO:0000259" key="2">
    <source>
        <dbReference type="Pfam" id="PF07853"/>
    </source>
</evidence>
<evidence type="ECO:0000313" key="3">
    <source>
        <dbReference type="EMBL" id="MEC1178196.1"/>
    </source>
</evidence>
<sequence>MLTKPYRPKINFPKSMTEKIADIIGIAAILFSILFIAMNWASLPAQVPMHFNGAGEIDRWGSKYEMLILPAIGIALFIILQIVEKKPHLHNYPERINESNVEQFYKASKKIINYTKNICSIIFAYIAYEIVTIAQEEKLLLGSATLIVLLALLFLIIIVGVVKMMKIK</sequence>
<feature type="transmembrane region" description="Helical" evidence="1">
    <location>
        <begin position="66"/>
        <end position="83"/>
    </location>
</feature>
<dbReference type="Pfam" id="PF07853">
    <property type="entry name" value="DUF1648"/>
    <property type="match status" value="1"/>
</dbReference>
<gene>
    <name evidence="3" type="ORF">P9B03_06845</name>
</gene>